<protein>
    <submittedName>
        <fullName evidence="3">Uu.00g022170.m01.CDS01</fullName>
    </submittedName>
</protein>
<feature type="domain" description="BPL/LPL catalytic" evidence="2">
    <location>
        <begin position="61"/>
        <end position="254"/>
    </location>
</feature>
<feature type="compositionally biased region" description="Basic and acidic residues" evidence="1">
    <location>
        <begin position="82"/>
        <end position="91"/>
    </location>
</feature>
<dbReference type="Gene3D" id="3.30.930.10">
    <property type="entry name" value="Bira Bifunctional Protein, Domain 2"/>
    <property type="match status" value="1"/>
</dbReference>
<organism evidence="3 4">
    <name type="scientific">Anthostomella pinea</name>
    <dbReference type="NCBI Taxonomy" id="933095"/>
    <lineage>
        <taxon>Eukaryota</taxon>
        <taxon>Fungi</taxon>
        <taxon>Dikarya</taxon>
        <taxon>Ascomycota</taxon>
        <taxon>Pezizomycotina</taxon>
        <taxon>Sordariomycetes</taxon>
        <taxon>Xylariomycetidae</taxon>
        <taxon>Xylariales</taxon>
        <taxon>Xylariaceae</taxon>
        <taxon>Anthostomella</taxon>
    </lineage>
</organism>
<dbReference type="PANTHER" id="PTHR10993:SF7">
    <property type="entry name" value="LIPOYLTRANSFERASE 2, MITOCHONDRIAL-RELATED"/>
    <property type="match status" value="1"/>
</dbReference>
<evidence type="ECO:0000313" key="4">
    <source>
        <dbReference type="Proteomes" id="UP001295740"/>
    </source>
</evidence>
<dbReference type="SUPFAM" id="SSF55681">
    <property type="entry name" value="Class II aaRS and biotin synthetases"/>
    <property type="match status" value="1"/>
</dbReference>
<dbReference type="InterPro" id="IPR045864">
    <property type="entry name" value="aa-tRNA-synth_II/BPL/LPL"/>
</dbReference>
<sequence length="349" mass="37629">MGTAAFVRLLSGRQRNIPALNKALRQRLLDHRAKQSMSPAQPMILAFEPAPAFHLGRAALDCRPSQLLRLESDLRLPQSRLLRSDSSRAEQPEPVDDTTGKPECHIHDDQPRSMYYGPGQAVVWPILDLQSRASSLATWTKEGLEQAIGDATVSLLRERFDLPNSFRRDDSGVWVSSASSAAQHARQIASVKVQVRGGIASLGVALNLDLPTSSPPDTNPWARLAALRLGTGTCVTRVAAEIRGRSHRGFDGDCVVECLAYRISHHPGLDATEGKPNDAFQSDPFLDVLLLGVDLGYPDASTASAVARRTSGNATADESESGAEWGESDEQMSTTETGSEVDGVITGEI</sequence>
<feature type="region of interest" description="Disordered" evidence="1">
    <location>
        <begin position="306"/>
        <end position="349"/>
    </location>
</feature>
<dbReference type="Proteomes" id="UP001295740">
    <property type="component" value="Unassembled WGS sequence"/>
</dbReference>
<name>A0AAI8W110_9PEZI</name>
<reference evidence="3" key="1">
    <citation type="submission" date="2023-10" db="EMBL/GenBank/DDBJ databases">
        <authorList>
            <person name="Hackl T."/>
        </authorList>
    </citation>
    <scope>NUCLEOTIDE SEQUENCE</scope>
</reference>
<accession>A0AAI8W110</accession>
<dbReference type="AlphaFoldDB" id="A0AAI8W110"/>
<feature type="region of interest" description="Disordered" evidence="1">
    <location>
        <begin position="80"/>
        <end position="103"/>
    </location>
</feature>
<dbReference type="InterPro" id="IPR004143">
    <property type="entry name" value="BPL_LPL_catalytic"/>
</dbReference>
<evidence type="ECO:0000256" key="1">
    <source>
        <dbReference type="SAM" id="MobiDB-lite"/>
    </source>
</evidence>
<comment type="caution">
    <text evidence="3">The sequence shown here is derived from an EMBL/GenBank/DDBJ whole genome shotgun (WGS) entry which is preliminary data.</text>
</comment>
<dbReference type="GO" id="GO:0009249">
    <property type="term" value="P:protein lipoylation"/>
    <property type="evidence" value="ECO:0007669"/>
    <property type="project" value="TreeGrafter"/>
</dbReference>
<dbReference type="EMBL" id="CAUWAG010000020">
    <property type="protein sequence ID" value="CAJ2514098.1"/>
    <property type="molecule type" value="Genomic_DNA"/>
</dbReference>
<proteinExistence type="predicted"/>
<evidence type="ECO:0000259" key="2">
    <source>
        <dbReference type="PROSITE" id="PS51733"/>
    </source>
</evidence>
<feature type="compositionally biased region" description="Acidic residues" evidence="1">
    <location>
        <begin position="317"/>
        <end position="330"/>
    </location>
</feature>
<dbReference type="PANTHER" id="PTHR10993">
    <property type="entry name" value="OCTANOYLTRANSFERASE"/>
    <property type="match status" value="1"/>
</dbReference>
<dbReference type="PROSITE" id="PS51733">
    <property type="entry name" value="BPL_LPL_CATALYTIC"/>
    <property type="match status" value="1"/>
</dbReference>
<evidence type="ECO:0000313" key="3">
    <source>
        <dbReference type="EMBL" id="CAJ2514098.1"/>
    </source>
</evidence>
<gene>
    <name evidence="3" type="ORF">KHLLAP_LOCUS14566</name>
</gene>
<keyword evidence="4" id="KW-1185">Reference proteome</keyword>